<dbReference type="Proteomes" id="UP000017118">
    <property type="component" value="Chromosome"/>
</dbReference>
<dbReference type="HOGENOM" id="CLU_3249662_0_0_9"/>
<protein>
    <submittedName>
        <fullName evidence="1">Uncharacterized protein</fullName>
    </submittedName>
</protein>
<accession>U5MQQ2</accession>
<proteinExistence type="predicted"/>
<evidence type="ECO:0000313" key="1">
    <source>
        <dbReference type="EMBL" id="AGX42895.1"/>
    </source>
</evidence>
<evidence type="ECO:0000313" key="2">
    <source>
        <dbReference type="Proteomes" id="UP000017118"/>
    </source>
</evidence>
<reference evidence="1 2" key="1">
    <citation type="journal article" date="2013" name="Genome Announc.">
        <title>Complete Genome Sequence of the Solvent Producer Clostridium saccharobutylicum NCP262 (DSM 13864).</title>
        <authorList>
            <person name="Poehlein A."/>
            <person name="Hartwich K."/>
            <person name="Krabben P."/>
            <person name="Ehrenreich A."/>
            <person name="Liebl W."/>
            <person name="Durre P."/>
            <person name="Gottschalk G."/>
            <person name="Daniel R."/>
        </authorList>
    </citation>
    <scope>NUCLEOTIDE SEQUENCE [LARGE SCALE GENOMIC DNA]</scope>
    <source>
        <strain evidence="1">DSM 13864</strain>
    </source>
</reference>
<sequence length="42" mass="5137">MGILEENKTKNKMKIKEAYMKKLQKINYCSYIYIEYLSLRIC</sequence>
<dbReference type="EMBL" id="CP006721">
    <property type="protein sequence ID" value="AGX42895.1"/>
    <property type="molecule type" value="Genomic_DNA"/>
</dbReference>
<dbReference type="KEGG" id="csb:CLSA_c19100"/>
<name>U5MQQ2_CLOSA</name>
<dbReference type="PATRIC" id="fig|1345695.10.peg.2524"/>
<organism evidence="1 2">
    <name type="scientific">Clostridium saccharobutylicum DSM 13864</name>
    <dbReference type="NCBI Taxonomy" id="1345695"/>
    <lineage>
        <taxon>Bacteria</taxon>
        <taxon>Bacillati</taxon>
        <taxon>Bacillota</taxon>
        <taxon>Clostridia</taxon>
        <taxon>Eubacteriales</taxon>
        <taxon>Clostridiaceae</taxon>
        <taxon>Clostridium</taxon>
    </lineage>
</organism>
<keyword evidence="2" id="KW-1185">Reference proteome</keyword>
<gene>
    <name evidence="1" type="ORF">CLSA_c19100</name>
</gene>
<dbReference type="AlphaFoldDB" id="U5MQQ2"/>